<reference evidence="2" key="1">
    <citation type="submission" date="2017-11" db="EMBL/GenBank/DDBJ databases">
        <authorList>
            <person name="Lima N.C."/>
            <person name="Parody-Merino A.M."/>
            <person name="Battley P.F."/>
            <person name="Fidler A.E."/>
            <person name="Prosdocimi F."/>
        </authorList>
    </citation>
    <scope>NUCLEOTIDE SEQUENCE [LARGE SCALE GENOMIC DNA]</scope>
</reference>
<evidence type="ECO:0000313" key="1">
    <source>
        <dbReference type="EMBL" id="PKU44526.1"/>
    </source>
</evidence>
<organism evidence="1 2">
    <name type="scientific">Limosa lapponica baueri</name>
    <dbReference type="NCBI Taxonomy" id="1758121"/>
    <lineage>
        <taxon>Eukaryota</taxon>
        <taxon>Metazoa</taxon>
        <taxon>Chordata</taxon>
        <taxon>Craniata</taxon>
        <taxon>Vertebrata</taxon>
        <taxon>Euteleostomi</taxon>
        <taxon>Archelosauria</taxon>
        <taxon>Archosauria</taxon>
        <taxon>Dinosauria</taxon>
        <taxon>Saurischia</taxon>
        <taxon>Theropoda</taxon>
        <taxon>Coelurosauria</taxon>
        <taxon>Aves</taxon>
        <taxon>Neognathae</taxon>
        <taxon>Neoaves</taxon>
        <taxon>Charadriiformes</taxon>
        <taxon>Scolopacidae</taxon>
        <taxon>Limosa</taxon>
    </lineage>
</organism>
<keyword evidence="2" id="KW-1185">Reference proteome</keyword>
<dbReference type="AlphaFoldDB" id="A0A2I0UEP6"/>
<dbReference type="PANTHER" id="PTHR33332">
    <property type="entry name" value="REVERSE TRANSCRIPTASE DOMAIN-CONTAINING PROTEIN"/>
    <property type="match status" value="1"/>
</dbReference>
<evidence type="ECO:0000313" key="2">
    <source>
        <dbReference type="Proteomes" id="UP000233556"/>
    </source>
</evidence>
<sequence>MTPSCVVQLTHWREEMPSKGTWTGLRAQKANRILGCIKSSVAIRSREVILTLYSTLMRSHLEYCVQIWGPQHKNDMDLLKRVQRRAMKVIRGLEHLFGEDKLRELWLFILEKRRLWEDLIAA</sequence>
<name>A0A2I0UEP6_LIMLA</name>
<dbReference type="OrthoDB" id="276744at2759"/>
<accession>A0A2I0UEP6</accession>
<gene>
    <name evidence="1" type="ORF">llap_5177</name>
</gene>
<dbReference type="EMBL" id="KZ505821">
    <property type="protein sequence ID" value="PKU44526.1"/>
    <property type="molecule type" value="Genomic_DNA"/>
</dbReference>
<protein>
    <submittedName>
        <fullName evidence="1">Uncharacterized protein</fullName>
    </submittedName>
</protein>
<reference evidence="2" key="2">
    <citation type="submission" date="2017-12" db="EMBL/GenBank/DDBJ databases">
        <title>Genome sequence of the Bar-tailed Godwit (Limosa lapponica baueri).</title>
        <authorList>
            <person name="Lima N.C.B."/>
            <person name="Parody-Merino A.M."/>
            <person name="Battley P.F."/>
            <person name="Fidler A.E."/>
            <person name="Prosdocimi F."/>
        </authorList>
    </citation>
    <scope>NUCLEOTIDE SEQUENCE [LARGE SCALE GENOMIC DNA]</scope>
</reference>
<proteinExistence type="predicted"/>
<dbReference type="Proteomes" id="UP000233556">
    <property type="component" value="Unassembled WGS sequence"/>
</dbReference>